<keyword evidence="3" id="KW-0804">Transcription</keyword>
<evidence type="ECO:0000256" key="1">
    <source>
        <dbReference type="ARBA" id="ARBA00023015"/>
    </source>
</evidence>
<dbReference type="PROSITE" id="PS50956">
    <property type="entry name" value="HTH_ASNC_2"/>
    <property type="match status" value="1"/>
</dbReference>
<evidence type="ECO:0000256" key="3">
    <source>
        <dbReference type="ARBA" id="ARBA00023163"/>
    </source>
</evidence>
<evidence type="ECO:0000259" key="4">
    <source>
        <dbReference type="PROSITE" id="PS50956"/>
    </source>
</evidence>
<dbReference type="GO" id="GO:0043200">
    <property type="term" value="P:response to amino acid"/>
    <property type="evidence" value="ECO:0007669"/>
    <property type="project" value="TreeGrafter"/>
</dbReference>
<dbReference type="InterPro" id="IPR019887">
    <property type="entry name" value="Tscrpt_reg_AsnC/Lrp_C"/>
</dbReference>
<evidence type="ECO:0000313" key="5">
    <source>
        <dbReference type="EMBL" id="MBB3061578.1"/>
    </source>
</evidence>
<dbReference type="InterPro" id="IPR019885">
    <property type="entry name" value="Tscrpt_reg_HTH_AsnC-type_CS"/>
</dbReference>
<dbReference type="PROSITE" id="PS00519">
    <property type="entry name" value="HTH_ASNC_1"/>
    <property type="match status" value="1"/>
</dbReference>
<dbReference type="Proteomes" id="UP000535937">
    <property type="component" value="Unassembled WGS sequence"/>
</dbReference>
<dbReference type="GO" id="GO:0043565">
    <property type="term" value="F:sequence-specific DNA binding"/>
    <property type="evidence" value="ECO:0007669"/>
    <property type="project" value="InterPro"/>
</dbReference>
<dbReference type="GO" id="GO:0005829">
    <property type="term" value="C:cytosol"/>
    <property type="evidence" value="ECO:0007669"/>
    <property type="project" value="TreeGrafter"/>
</dbReference>
<dbReference type="RefSeq" id="WP_183460121.1">
    <property type="nucleotide sequence ID" value="NZ_JACHWZ010000010.1"/>
</dbReference>
<comment type="caution">
    <text evidence="5">The sequence shown here is derived from an EMBL/GenBank/DDBJ whole genome shotgun (WGS) entry which is preliminary data.</text>
</comment>
<dbReference type="SMART" id="SM00344">
    <property type="entry name" value="HTH_ASNC"/>
    <property type="match status" value="1"/>
</dbReference>
<dbReference type="FunFam" id="1.10.10.10:FF:000186">
    <property type="entry name" value="AsnC family transcriptional regulator"/>
    <property type="match status" value="1"/>
</dbReference>
<gene>
    <name evidence="5" type="ORF">FHS09_002416</name>
</gene>
<dbReference type="PANTHER" id="PTHR30154">
    <property type="entry name" value="LEUCINE-RESPONSIVE REGULATORY PROTEIN"/>
    <property type="match status" value="1"/>
</dbReference>
<dbReference type="InterPro" id="IPR011991">
    <property type="entry name" value="ArsR-like_HTH"/>
</dbReference>
<dbReference type="Pfam" id="PF13404">
    <property type="entry name" value="HTH_AsnC-type"/>
    <property type="match status" value="1"/>
</dbReference>
<dbReference type="InterPro" id="IPR036390">
    <property type="entry name" value="WH_DNA-bd_sf"/>
</dbReference>
<dbReference type="CDD" id="cd00090">
    <property type="entry name" value="HTH_ARSR"/>
    <property type="match status" value="1"/>
</dbReference>
<evidence type="ECO:0000256" key="2">
    <source>
        <dbReference type="ARBA" id="ARBA00023125"/>
    </source>
</evidence>
<dbReference type="AlphaFoldDB" id="A0A7W4WC77"/>
<accession>A0A7W4WC77</accession>
<reference evidence="5 6" key="1">
    <citation type="submission" date="2020-08" db="EMBL/GenBank/DDBJ databases">
        <title>Genomic Encyclopedia of Type Strains, Phase III (KMG-III): the genomes of soil and plant-associated and newly described type strains.</title>
        <authorList>
            <person name="Whitman W."/>
        </authorList>
    </citation>
    <scope>NUCLEOTIDE SEQUENCE [LARGE SCALE GENOMIC DNA]</scope>
    <source>
        <strain evidence="5 6">CECT 8799</strain>
    </source>
</reference>
<feature type="domain" description="HTH asnC-type" evidence="4">
    <location>
        <begin position="11"/>
        <end position="72"/>
    </location>
</feature>
<dbReference type="EMBL" id="JACHWZ010000010">
    <property type="protein sequence ID" value="MBB3061578.1"/>
    <property type="molecule type" value="Genomic_DNA"/>
</dbReference>
<dbReference type="InterPro" id="IPR036388">
    <property type="entry name" value="WH-like_DNA-bd_sf"/>
</dbReference>
<keyword evidence="2" id="KW-0238">DNA-binding</keyword>
<keyword evidence="1" id="KW-0805">Transcription regulation</keyword>
<keyword evidence="6" id="KW-1185">Reference proteome</keyword>
<protein>
    <submittedName>
        <fullName evidence="5">Lrp/AsnC family leucine-responsive transcriptional regulator</fullName>
    </submittedName>
</protein>
<dbReference type="PRINTS" id="PR00033">
    <property type="entry name" value="HTHASNC"/>
</dbReference>
<proteinExistence type="predicted"/>
<evidence type="ECO:0000313" key="6">
    <source>
        <dbReference type="Proteomes" id="UP000535937"/>
    </source>
</evidence>
<organism evidence="5 6">
    <name type="scientific">Microbulbifer rhizosphaerae</name>
    <dbReference type="NCBI Taxonomy" id="1562603"/>
    <lineage>
        <taxon>Bacteria</taxon>
        <taxon>Pseudomonadati</taxon>
        <taxon>Pseudomonadota</taxon>
        <taxon>Gammaproteobacteria</taxon>
        <taxon>Cellvibrionales</taxon>
        <taxon>Microbulbiferaceae</taxon>
        <taxon>Microbulbifer</taxon>
    </lineage>
</organism>
<dbReference type="SUPFAM" id="SSF54909">
    <property type="entry name" value="Dimeric alpha+beta barrel"/>
    <property type="match status" value="1"/>
</dbReference>
<name>A0A7W4WC77_9GAMM</name>
<dbReference type="Pfam" id="PF01037">
    <property type="entry name" value="AsnC_trans_reg"/>
    <property type="match status" value="1"/>
</dbReference>
<dbReference type="Gene3D" id="1.10.10.10">
    <property type="entry name" value="Winged helix-like DNA-binding domain superfamily/Winged helix DNA-binding domain"/>
    <property type="match status" value="1"/>
</dbReference>
<dbReference type="GO" id="GO:0006355">
    <property type="term" value="P:regulation of DNA-templated transcription"/>
    <property type="evidence" value="ECO:0007669"/>
    <property type="project" value="UniProtKB-ARBA"/>
</dbReference>
<dbReference type="Gene3D" id="3.30.70.920">
    <property type="match status" value="1"/>
</dbReference>
<dbReference type="InterPro" id="IPR011008">
    <property type="entry name" value="Dimeric_a/b-barrel"/>
</dbReference>
<dbReference type="SUPFAM" id="SSF46785">
    <property type="entry name" value="Winged helix' DNA-binding domain"/>
    <property type="match status" value="1"/>
</dbReference>
<dbReference type="PANTHER" id="PTHR30154:SF53">
    <property type="entry name" value="HTH-TYPE TRANSCRIPTIONAL REGULATOR LRPC"/>
    <property type="match status" value="1"/>
</dbReference>
<dbReference type="InterPro" id="IPR019888">
    <property type="entry name" value="Tscrpt_reg_AsnC-like"/>
</dbReference>
<sequence>MKRLRYENGGLDAVDAGLLTALAADARTSVAELARLVGLSPPSVSERVKRLEEAGVIEGYSARINPKALGLPLAVCLRIRPVPGQLHKVLGILRELPEIVECDRTTGDDCFIARAHVRSVEALEELIDRIIPYAMTNTSVIQSSPVERRLPPFCSVAE</sequence>
<dbReference type="InterPro" id="IPR000485">
    <property type="entry name" value="AsnC-type_HTH_dom"/>
</dbReference>